<keyword evidence="1" id="KW-0472">Membrane</keyword>
<dbReference type="RefSeq" id="WP_197115063.1">
    <property type="nucleotide sequence ID" value="NZ_JACBXQ010000002.1"/>
</dbReference>
<feature type="transmembrane region" description="Helical" evidence="1">
    <location>
        <begin position="160"/>
        <end position="181"/>
    </location>
</feature>
<gene>
    <name evidence="2" type="ORF">HZY91_04470</name>
</gene>
<protein>
    <submittedName>
        <fullName evidence="2">ABC transporter permease</fullName>
    </submittedName>
</protein>
<keyword evidence="1" id="KW-1133">Transmembrane helix</keyword>
<proteinExistence type="predicted"/>
<reference evidence="2 3" key="1">
    <citation type="submission" date="2020-07" db="EMBL/GenBank/DDBJ databases">
        <title>Facklamia lactis sp. nov., isolated from raw milk.</title>
        <authorList>
            <person name="Doll E.V."/>
            <person name="Huptas C."/>
            <person name="Staib L."/>
            <person name="Wenning M."/>
            <person name="Scherer S."/>
        </authorList>
    </citation>
    <scope>NUCLEOTIDE SEQUENCE [LARGE SCALE GENOMIC DNA]</scope>
    <source>
        <strain evidence="2 3">DSM 111018</strain>
    </source>
</reference>
<evidence type="ECO:0000313" key="2">
    <source>
        <dbReference type="EMBL" id="MBG9986147.1"/>
    </source>
</evidence>
<feature type="transmembrane region" description="Helical" evidence="1">
    <location>
        <begin position="116"/>
        <end position="140"/>
    </location>
</feature>
<sequence length="258" mass="29461">MINSLKADLFRLFKSRGFYITLFILMLHQLMVIINEAVGSIGIVSDASPEEANHVIENIIWTAEVAMKQSSHTTSLLIYLGLPLFVMIIGFDLVRNTYKNILTIGISRTEYFLSKLMIFAFVLLLEIVTYYTIAFLIGGIRNGWGELDSNFWSHFGQVLSFQYINILAVFSLSMVVLYWLFSNVGAVIVAVASPIILAIMAMFLQKDWLAYFNLQTNIDQAWSINLQTSFWQNSMFYPFVTFLVASILSLILFKRKPL</sequence>
<name>A0ABS0LQB6_9LACT</name>
<dbReference type="PANTHER" id="PTHR37305">
    <property type="entry name" value="INTEGRAL MEMBRANE PROTEIN-RELATED"/>
    <property type="match status" value="1"/>
</dbReference>
<dbReference type="PANTHER" id="PTHR37305:SF1">
    <property type="entry name" value="MEMBRANE PROTEIN"/>
    <property type="match status" value="1"/>
</dbReference>
<feature type="transmembrane region" description="Helical" evidence="1">
    <location>
        <begin position="20"/>
        <end position="44"/>
    </location>
</feature>
<evidence type="ECO:0000313" key="3">
    <source>
        <dbReference type="Proteomes" id="UP000721415"/>
    </source>
</evidence>
<dbReference type="Proteomes" id="UP000721415">
    <property type="component" value="Unassembled WGS sequence"/>
</dbReference>
<feature type="transmembrane region" description="Helical" evidence="1">
    <location>
        <begin position="76"/>
        <end position="95"/>
    </location>
</feature>
<keyword evidence="3" id="KW-1185">Reference proteome</keyword>
<dbReference type="EMBL" id="JACBXQ010000002">
    <property type="protein sequence ID" value="MBG9986147.1"/>
    <property type="molecule type" value="Genomic_DNA"/>
</dbReference>
<feature type="transmembrane region" description="Helical" evidence="1">
    <location>
        <begin position="186"/>
        <end position="204"/>
    </location>
</feature>
<keyword evidence="1" id="KW-0812">Transmembrane</keyword>
<organism evidence="2 3">
    <name type="scientific">Facklamia lactis</name>
    <dbReference type="NCBI Taxonomy" id="2749967"/>
    <lineage>
        <taxon>Bacteria</taxon>
        <taxon>Bacillati</taxon>
        <taxon>Bacillota</taxon>
        <taxon>Bacilli</taxon>
        <taxon>Lactobacillales</taxon>
        <taxon>Aerococcaceae</taxon>
        <taxon>Facklamia</taxon>
    </lineage>
</organism>
<accession>A0ABS0LQB6</accession>
<feature type="transmembrane region" description="Helical" evidence="1">
    <location>
        <begin position="235"/>
        <end position="253"/>
    </location>
</feature>
<comment type="caution">
    <text evidence="2">The sequence shown here is derived from an EMBL/GenBank/DDBJ whole genome shotgun (WGS) entry which is preliminary data.</text>
</comment>
<evidence type="ECO:0000256" key="1">
    <source>
        <dbReference type="SAM" id="Phobius"/>
    </source>
</evidence>